<dbReference type="SMART" id="SM00875">
    <property type="entry name" value="BACK"/>
    <property type="match status" value="1"/>
</dbReference>
<keyword evidence="2" id="KW-0645">Protease</keyword>
<evidence type="ECO:0000256" key="4">
    <source>
        <dbReference type="ARBA" id="ARBA00022807"/>
    </source>
</evidence>
<keyword evidence="8" id="KW-1185">Reference proteome</keyword>
<dbReference type="SMART" id="SM00225">
    <property type="entry name" value="BTB"/>
    <property type="match status" value="1"/>
</dbReference>
<dbReference type="PROSITE" id="PS50097">
    <property type="entry name" value="BTB"/>
    <property type="match status" value="1"/>
</dbReference>
<dbReference type="InterPro" id="IPR001300">
    <property type="entry name" value="Peptidase_C2_calpain_cat"/>
</dbReference>
<dbReference type="InterPro" id="IPR011333">
    <property type="entry name" value="SKP1/BTB/POZ_sf"/>
</dbReference>
<organism evidence="7 8">
    <name type="scientific">Lepeophtheirus salmonis</name>
    <name type="common">Salmon louse</name>
    <name type="synonym">Caligus salmonis</name>
    <dbReference type="NCBI Taxonomy" id="72036"/>
    <lineage>
        <taxon>Eukaryota</taxon>
        <taxon>Metazoa</taxon>
        <taxon>Ecdysozoa</taxon>
        <taxon>Arthropoda</taxon>
        <taxon>Crustacea</taxon>
        <taxon>Multicrustacea</taxon>
        <taxon>Hexanauplia</taxon>
        <taxon>Copepoda</taxon>
        <taxon>Siphonostomatoida</taxon>
        <taxon>Caligidae</taxon>
        <taxon>Lepeophtheirus</taxon>
    </lineage>
</organism>
<keyword evidence="3" id="KW-0378">Hydrolase</keyword>
<evidence type="ECO:0000313" key="7">
    <source>
        <dbReference type="EMBL" id="CAF2778051.1"/>
    </source>
</evidence>
<accession>A0A7R8H0Y1</accession>
<dbReference type="SUPFAM" id="SSF54001">
    <property type="entry name" value="Cysteine proteinases"/>
    <property type="match status" value="1"/>
</dbReference>
<dbReference type="PROSITE" id="PS50203">
    <property type="entry name" value="CALPAIN_CAT"/>
    <property type="match status" value="1"/>
</dbReference>
<comment type="caution">
    <text evidence="6">Lacks conserved residue(s) required for the propagation of feature annotation.</text>
</comment>
<name>A0A7R8H0Y1_LEPSM</name>
<dbReference type="GO" id="GO:0004198">
    <property type="term" value="F:calcium-dependent cysteine-type endopeptidase activity"/>
    <property type="evidence" value="ECO:0007669"/>
    <property type="project" value="InterPro"/>
</dbReference>
<dbReference type="Gene3D" id="3.30.710.10">
    <property type="entry name" value="Potassium Channel Kv1.1, Chain A"/>
    <property type="match status" value="1"/>
</dbReference>
<evidence type="ECO:0000256" key="6">
    <source>
        <dbReference type="PROSITE-ProRule" id="PRU00239"/>
    </source>
</evidence>
<dbReference type="Pfam" id="PF00648">
    <property type="entry name" value="Peptidase_C2"/>
    <property type="match status" value="1"/>
</dbReference>
<dbReference type="PANTHER" id="PTHR45774">
    <property type="entry name" value="BTB/POZ DOMAIN-CONTAINING"/>
    <property type="match status" value="1"/>
</dbReference>
<evidence type="ECO:0000256" key="1">
    <source>
        <dbReference type="ARBA" id="ARBA00007623"/>
    </source>
</evidence>
<dbReference type="InterPro" id="IPR000169">
    <property type="entry name" value="Pept_cys_AS"/>
</dbReference>
<dbReference type="InterPro" id="IPR000210">
    <property type="entry name" value="BTB/POZ_dom"/>
</dbReference>
<dbReference type="PRINTS" id="PR00704">
    <property type="entry name" value="CALPAIN"/>
</dbReference>
<sequence>MYILSYTLLPSMEEVGEGIHPNVYNDSQEQMHISVCARNKGAPKEWIFLSDVTFLVGDEEILDSQEIFPAHKLMLCSASPVFCSMLTGDYCESRKSFIEIPDISPSAFRVMLTYIYTDEIHLNPENVASTLYCTEKYGIPFLKERCITFIKANMNNPNACLLFSQTRRYLVADFVPFLKKSLLFNADEVLSSESIVELDLESLRELLSSDDLNCKEILVFQAAMRWAAAAVLKKNNRDLSGSALREILGSVFLIWFCFSRLSPSQFVYEVVPSGSLKDSEVLDILQKIAKNKSKDSIHYTRKHYLQVVGRFVNKEVKIYGYGLFFSMSLKGSQFSGKMYLDALDPTTTRLGEHEFEVTPTQNFKYDISMQFFDDPLLISSNLLYSASVLYNVVEAEEEESQYILCGLNGQDKITVGEVEWIFEDSLGIDSDDTCVEDGELQKAVKADEPLRLALDAAILKHSSSGTIISPKLLYIGMTTSEIKARLVEDLSNALRKISKIKNEDLVNMGCGASNPDLIYNNEKENYFLPPSIDRIEITISPSVDKNKKTLKEPELIRLPTNNMSDTAKERGITDEGSRFCSFVDERDVGVETNEEKLMASLKALRLSCDNDSIYWVRPHETSSNPQLFVDGTSRTDVIQGTIGDCWLLSTAATLAKTGGSYL</sequence>
<dbReference type="Pfam" id="PF07707">
    <property type="entry name" value="BACK"/>
    <property type="match status" value="1"/>
</dbReference>
<evidence type="ECO:0000256" key="5">
    <source>
        <dbReference type="PIRSR" id="PIRSR622684-1"/>
    </source>
</evidence>
<comment type="similarity">
    <text evidence="1">Belongs to the peptidase C2 family.</text>
</comment>
<evidence type="ECO:0000256" key="3">
    <source>
        <dbReference type="ARBA" id="ARBA00022801"/>
    </source>
</evidence>
<dbReference type="AlphaFoldDB" id="A0A7R8H0Y1"/>
<dbReference type="PROSITE" id="PS00139">
    <property type="entry name" value="THIOL_PROTEASE_CYS"/>
    <property type="match status" value="1"/>
</dbReference>
<dbReference type="GO" id="GO:0005829">
    <property type="term" value="C:cytosol"/>
    <property type="evidence" value="ECO:0007669"/>
    <property type="project" value="TreeGrafter"/>
</dbReference>
<dbReference type="GO" id="GO:0022008">
    <property type="term" value="P:neurogenesis"/>
    <property type="evidence" value="ECO:0007669"/>
    <property type="project" value="TreeGrafter"/>
</dbReference>
<dbReference type="Proteomes" id="UP000675881">
    <property type="component" value="Chromosome 1"/>
</dbReference>
<dbReference type="SUPFAM" id="SSF54695">
    <property type="entry name" value="POZ domain"/>
    <property type="match status" value="1"/>
</dbReference>
<dbReference type="InterPro" id="IPR038765">
    <property type="entry name" value="Papain-like_cys_pep_sf"/>
</dbReference>
<dbReference type="Pfam" id="PF00651">
    <property type="entry name" value="BTB"/>
    <property type="match status" value="1"/>
</dbReference>
<gene>
    <name evidence="7" type="ORF">LSAA_408</name>
</gene>
<dbReference type="Gene3D" id="2.60.120.820">
    <property type="entry name" value="PHR domain"/>
    <property type="match status" value="1"/>
</dbReference>
<dbReference type="EMBL" id="HG994580">
    <property type="protein sequence ID" value="CAF2778051.1"/>
    <property type="molecule type" value="Genomic_DNA"/>
</dbReference>
<dbReference type="GO" id="GO:0006508">
    <property type="term" value="P:proteolysis"/>
    <property type="evidence" value="ECO:0007669"/>
    <property type="project" value="UniProtKB-KW"/>
</dbReference>
<dbReference type="InterPro" id="IPR011705">
    <property type="entry name" value="BACK"/>
</dbReference>
<dbReference type="InterPro" id="IPR022684">
    <property type="entry name" value="Calpain_cysteine_protease"/>
</dbReference>
<dbReference type="PANTHER" id="PTHR45774:SF4">
    <property type="entry name" value="AXUNDEAD, ISOFORM F"/>
    <property type="match status" value="1"/>
</dbReference>
<dbReference type="OrthoDB" id="424753at2759"/>
<dbReference type="Gene3D" id="1.25.40.420">
    <property type="match status" value="1"/>
</dbReference>
<proteinExistence type="inferred from homology"/>
<feature type="active site" evidence="5">
    <location>
        <position position="645"/>
    </location>
</feature>
<evidence type="ECO:0000313" key="8">
    <source>
        <dbReference type="Proteomes" id="UP000675881"/>
    </source>
</evidence>
<keyword evidence="4" id="KW-0788">Thiol protease</keyword>
<dbReference type="InterPro" id="IPR038648">
    <property type="entry name" value="PHR_sf"/>
</dbReference>
<evidence type="ECO:0000256" key="2">
    <source>
        <dbReference type="ARBA" id="ARBA00022670"/>
    </source>
</evidence>
<protein>
    <submittedName>
        <fullName evidence="7">BTBD3_6</fullName>
    </submittedName>
</protein>
<reference evidence="7" key="1">
    <citation type="submission" date="2021-02" db="EMBL/GenBank/DDBJ databases">
        <authorList>
            <person name="Bekaert M."/>
        </authorList>
    </citation>
    <scope>NUCLEOTIDE SEQUENCE</scope>
    <source>
        <strain evidence="7">IoA-00</strain>
    </source>
</reference>